<feature type="domain" description="PDZ" evidence="7">
    <location>
        <begin position="403"/>
        <end position="481"/>
    </location>
</feature>
<keyword evidence="3" id="KW-0378">Hydrolase</keyword>
<evidence type="ECO:0000259" key="7">
    <source>
        <dbReference type="PROSITE" id="PS50106"/>
    </source>
</evidence>
<feature type="compositionally biased region" description="Basic and acidic residues" evidence="5">
    <location>
        <begin position="64"/>
        <end position="73"/>
    </location>
</feature>
<feature type="compositionally biased region" description="Acidic residues" evidence="5">
    <location>
        <begin position="74"/>
        <end position="84"/>
    </location>
</feature>
<evidence type="ECO:0000256" key="3">
    <source>
        <dbReference type="ARBA" id="ARBA00022801"/>
    </source>
</evidence>
<comment type="caution">
    <text evidence="8">The sequence shown here is derived from an EMBL/GenBank/DDBJ whole genome shotgun (WGS) entry which is preliminary data.</text>
</comment>
<dbReference type="InterPro" id="IPR009003">
    <property type="entry name" value="Peptidase_S1_PA"/>
</dbReference>
<dbReference type="Proteomes" id="UP001530315">
    <property type="component" value="Unassembled WGS sequence"/>
</dbReference>
<gene>
    <name evidence="8" type="ORF">ACHAW5_006415</name>
</gene>
<dbReference type="EMBL" id="JALLAZ020001287">
    <property type="protein sequence ID" value="KAL3777459.1"/>
    <property type="molecule type" value="Genomic_DNA"/>
</dbReference>
<evidence type="ECO:0000313" key="9">
    <source>
        <dbReference type="Proteomes" id="UP001530315"/>
    </source>
</evidence>
<dbReference type="SUPFAM" id="SSF50156">
    <property type="entry name" value="PDZ domain-like"/>
    <property type="match status" value="1"/>
</dbReference>
<keyword evidence="4" id="KW-0843">Virulence</keyword>
<dbReference type="Pfam" id="PF13180">
    <property type="entry name" value="PDZ_2"/>
    <property type="match status" value="1"/>
</dbReference>
<keyword evidence="2" id="KW-0645">Protease</keyword>
<evidence type="ECO:0000256" key="2">
    <source>
        <dbReference type="ARBA" id="ARBA00022670"/>
    </source>
</evidence>
<dbReference type="Gene3D" id="2.30.42.10">
    <property type="match status" value="1"/>
</dbReference>
<feature type="signal peptide" evidence="6">
    <location>
        <begin position="1"/>
        <end position="24"/>
    </location>
</feature>
<feature type="chain" id="PRO_5044873344" description="PDZ domain-containing protein" evidence="6">
    <location>
        <begin position="25"/>
        <end position="538"/>
    </location>
</feature>
<sequence>MMTRSAHALPLAAAALLATSGVETYLIVPPLPASQRRLLPSRSSSTTMTTTTTTTTMGWRRPWSHPEEERYRDDDDDDDDDDEGGFAVEGTPAMAVDGSRRRLLLASSSLTLLLPPSSASAAAGGGGVPCADSAEEGRIAIFERVAPSVVYIDTFRGGGRNDDDDDGAFSANVLEVPIGSGSGYVWDYDGHVVTNFHVVQDARFAQVAILTPGGGRGVVVGGMPSSSPSSSSAAAAVGVGGTTASTTTTYTSARPGAIGIDGSTVLPDFSRTVHRARVVGVDPTKDIAVLKVDGVVGLRPIEVGTSTGLRVGQGSLAIGNPFGLDHTLTTGVISGIGREVRSPSGRPISNVIQTDAAINPGNSGGPLLDSSGRMIGMATAIYSPSGASAGVGFAIPSDTVKYVVEMLIKNGQIVRPLLGVSILDSKQARRALGISKGILILQVKPGTPAAKAGLRGLRRTEGGIVEIGDIIIAIEGAPIENEGDLFRAIESFEPGDVVTVTVDRPEVEAEDDGSSVIKLKELKFAVKLIASDDSTFLS</sequence>
<name>A0ABD3NNJ6_9STRA</name>
<dbReference type="GO" id="GO:0006508">
    <property type="term" value="P:proteolysis"/>
    <property type="evidence" value="ECO:0007669"/>
    <property type="project" value="UniProtKB-KW"/>
</dbReference>
<evidence type="ECO:0000256" key="4">
    <source>
        <dbReference type="ARBA" id="ARBA00023026"/>
    </source>
</evidence>
<keyword evidence="6" id="KW-0732">Signal</keyword>
<dbReference type="Pfam" id="PF13365">
    <property type="entry name" value="Trypsin_2"/>
    <property type="match status" value="1"/>
</dbReference>
<reference evidence="8 9" key="1">
    <citation type="submission" date="2024-10" db="EMBL/GenBank/DDBJ databases">
        <title>Updated reference genomes for cyclostephanoid diatoms.</title>
        <authorList>
            <person name="Roberts W.R."/>
            <person name="Alverson A.J."/>
        </authorList>
    </citation>
    <scope>NUCLEOTIDE SEQUENCE [LARGE SCALE GENOMIC DNA]</scope>
    <source>
        <strain evidence="8 9">AJA276-08</strain>
    </source>
</reference>
<evidence type="ECO:0000256" key="1">
    <source>
        <dbReference type="ARBA" id="ARBA00010541"/>
    </source>
</evidence>
<evidence type="ECO:0000313" key="8">
    <source>
        <dbReference type="EMBL" id="KAL3777459.1"/>
    </source>
</evidence>
<dbReference type="InterPro" id="IPR051201">
    <property type="entry name" value="Chloro_Bact_Ser_Proteases"/>
</dbReference>
<dbReference type="InterPro" id="IPR043504">
    <property type="entry name" value="Peptidase_S1_PA_chymotrypsin"/>
</dbReference>
<dbReference type="Gene3D" id="2.40.10.120">
    <property type="match status" value="1"/>
</dbReference>
<dbReference type="PANTHER" id="PTHR43343">
    <property type="entry name" value="PEPTIDASE S12"/>
    <property type="match status" value="1"/>
</dbReference>
<protein>
    <recommendedName>
        <fullName evidence="7">PDZ domain-containing protein</fullName>
    </recommendedName>
</protein>
<dbReference type="PRINTS" id="PR00834">
    <property type="entry name" value="PROTEASES2C"/>
</dbReference>
<organism evidence="8 9">
    <name type="scientific">Stephanodiscus triporus</name>
    <dbReference type="NCBI Taxonomy" id="2934178"/>
    <lineage>
        <taxon>Eukaryota</taxon>
        <taxon>Sar</taxon>
        <taxon>Stramenopiles</taxon>
        <taxon>Ochrophyta</taxon>
        <taxon>Bacillariophyta</taxon>
        <taxon>Coscinodiscophyceae</taxon>
        <taxon>Thalassiosirophycidae</taxon>
        <taxon>Stephanodiscales</taxon>
        <taxon>Stephanodiscaceae</taxon>
        <taxon>Stephanodiscus</taxon>
    </lineage>
</organism>
<dbReference type="SUPFAM" id="SSF50494">
    <property type="entry name" value="Trypsin-like serine proteases"/>
    <property type="match status" value="1"/>
</dbReference>
<accession>A0ABD3NNJ6</accession>
<dbReference type="PROSITE" id="PS50106">
    <property type="entry name" value="PDZ"/>
    <property type="match status" value="1"/>
</dbReference>
<dbReference type="Gene3D" id="2.40.10.10">
    <property type="entry name" value="Trypsin-like serine proteases"/>
    <property type="match status" value="1"/>
</dbReference>
<feature type="compositionally biased region" description="Low complexity" evidence="5">
    <location>
        <begin position="36"/>
        <end position="57"/>
    </location>
</feature>
<evidence type="ECO:0000256" key="6">
    <source>
        <dbReference type="SAM" id="SignalP"/>
    </source>
</evidence>
<dbReference type="InterPro" id="IPR001478">
    <property type="entry name" value="PDZ"/>
</dbReference>
<comment type="similarity">
    <text evidence="1">Belongs to the peptidase S1C family.</text>
</comment>
<dbReference type="AlphaFoldDB" id="A0ABD3NNJ6"/>
<keyword evidence="9" id="KW-1185">Reference proteome</keyword>
<dbReference type="SMART" id="SM00228">
    <property type="entry name" value="PDZ"/>
    <property type="match status" value="1"/>
</dbReference>
<dbReference type="InterPro" id="IPR036034">
    <property type="entry name" value="PDZ_sf"/>
</dbReference>
<evidence type="ECO:0000256" key="5">
    <source>
        <dbReference type="SAM" id="MobiDB-lite"/>
    </source>
</evidence>
<dbReference type="InterPro" id="IPR001940">
    <property type="entry name" value="Peptidase_S1C"/>
</dbReference>
<proteinExistence type="inferred from homology"/>
<dbReference type="GO" id="GO:0008233">
    <property type="term" value="F:peptidase activity"/>
    <property type="evidence" value="ECO:0007669"/>
    <property type="project" value="UniProtKB-KW"/>
</dbReference>
<dbReference type="PANTHER" id="PTHR43343:SF3">
    <property type="entry name" value="PROTEASE DO-LIKE 8, CHLOROPLASTIC"/>
    <property type="match status" value="1"/>
</dbReference>
<feature type="region of interest" description="Disordered" evidence="5">
    <location>
        <begin position="36"/>
        <end position="92"/>
    </location>
</feature>